<dbReference type="SUPFAM" id="SSF102405">
    <property type="entry name" value="MCP/YpsA-like"/>
    <property type="match status" value="1"/>
</dbReference>
<dbReference type="Proteomes" id="UP000295525">
    <property type="component" value="Unassembled WGS sequence"/>
</dbReference>
<dbReference type="InterPro" id="IPR057666">
    <property type="entry name" value="DrpA_SLOG"/>
</dbReference>
<evidence type="ECO:0000259" key="2">
    <source>
        <dbReference type="Pfam" id="PF02481"/>
    </source>
</evidence>
<dbReference type="Pfam" id="PF17782">
    <property type="entry name" value="WHD_DprA"/>
    <property type="match status" value="1"/>
</dbReference>
<name>A0A4R3M726_9BURK</name>
<dbReference type="AlphaFoldDB" id="A0A4R3M726"/>
<dbReference type="RefSeq" id="WP_132582110.1">
    <property type="nucleotide sequence ID" value="NZ_SMAJ01000006.1"/>
</dbReference>
<organism evidence="4 5">
    <name type="scientific">Paralcaligenes ureilyticus</name>
    <dbReference type="NCBI Taxonomy" id="627131"/>
    <lineage>
        <taxon>Bacteria</taxon>
        <taxon>Pseudomonadati</taxon>
        <taxon>Pseudomonadota</taxon>
        <taxon>Betaproteobacteria</taxon>
        <taxon>Burkholderiales</taxon>
        <taxon>Alcaligenaceae</taxon>
        <taxon>Paralcaligenes</taxon>
    </lineage>
</organism>
<dbReference type="EMBL" id="SMAJ01000006">
    <property type="protein sequence ID" value="TCT07377.1"/>
    <property type="molecule type" value="Genomic_DNA"/>
</dbReference>
<gene>
    <name evidence="4" type="ORF">EDC26_106101</name>
</gene>
<protein>
    <submittedName>
        <fullName evidence="4">DNA protecting protein DprA</fullName>
    </submittedName>
</protein>
<comment type="caution">
    <text evidence="4">The sequence shown here is derived from an EMBL/GenBank/DDBJ whole genome shotgun (WGS) entry which is preliminary data.</text>
</comment>
<sequence length="378" mass="40084">MLPPLSSEELAAWLRLSLEPGLGATQARHLLQEVGLPQNIYALSSTARARLLPQELARQMVAEPAPGTLDIITRTLRWLDAPAHHIVTLADPAYPKALLDTHDPPLLLYVNGRVELLDSPIIAMVGARNASQGGIDNALAFARYLAEHGWCIASGLALGIDAAAHQGALRAGPGGGGTVAVLGTGIDVVYPAKNLDLAHQIALHGALVSEFPLGTRAMPYQFPKRNRVVAGLARGVLVVEAATQSGSLITAKFAADMGREVFAIPGSIHSPLSRGCHALIRQGAKLVESGADIHDELGLARPGVAIDAPSRTKMASPPPKAVDVDTQRVLDALGYDPVDIDTLQRRTQLSPGALNTCLLELELNESIVRTDDGRFQRR</sequence>
<dbReference type="NCBIfam" id="TIGR00732">
    <property type="entry name" value="dprA"/>
    <property type="match status" value="1"/>
</dbReference>
<dbReference type="GO" id="GO:0009294">
    <property type="term" value="P:DNA-mediated transformation"/>
    <property type="evidence" value="ECO:0007669"/>
    <property type="project" value="InterPro"/>
</dbReference>
<dbReference type="OrthoDB" id="9785707at2"/>
<dbReference type="Pfam" id="PF02481">
    <property type="entry name" value="DNA_processg_A"/>
    <property type="match status" value="1"/>
</dbReference>
<accession>A0A4R3M726</accession>
<evidence type="ECO:0000256" key="1">
    <source>
        <dbReference type="ARBA" id="ARBA00006525"/>
    </source>
</evidence>
<dbReference type="PANTHER" id="PTHR43022">
    <property type="entry name" value="PROTEIN SMF"/>
    <property type="match status" value="1"/>
</dbReference>
<dbReference type="InterPro" id="IPR041614">
    <property type="entry name" value="DprA_WH"/>
</dbReference>
<dbReference type="Gene3D" id="3.40.50.450">
    <property type="match status" value="1"/>
</dbReference>
<dbReference type="PANTHER" id="PTHR43022:SF1">
    <property type="entry name" value="PROTEIN SMF"/>
    <property type="match status" value="1"/>
</dbReference>
<proteinExistence type="inferred from homology"/>
<comment type="similarity">
    <text evidence="1">Belongs to the DprA/Smf family.</text>
</comment>
<dbReference type="InterPro" id="IPR003488">
    <property type="entry name" value="DprA"/>
</dbReference>
<evidence type="ECO:0000259" key="3">
    <source>
        <dbReference type="Pfam" id="PF17782"/>
    </source>
</evidence>
<evidence type="ECO:0000313" key="4">
    <source>
        <dbReference type="EMBL" id="TCT07377.1"/>
    </source>
</evidence>
<feature type="domain" description="Smf/DprA SLOG" evidence="2">
    <location>
        <begin position="86"/>
        <end position="297"/>
    </location>
</feature>
<keyword evidence="5" id="KW-1185">Reference proteome</keyword>
<dbReference type="Gene3D" id="1.10.10.10">
    <property type="entry name" value="Winged helix-like DNA-binding domain superfamily/Winged helix DNA-binding domain"/>
    <property type="match status" value="1"/>
</dbReference>
<evidence type="ECO:0000313" key="5">
    <source>
        <dbReference type="Proteomes" id="UP000295525"/>
    </source>
</evidence>
<reference evidence="4 5" key="1">
    <citation type="submission" date="2019-03" db="EMBL/GenBank/DDBJ databases">
        <title>Genomic Encyclopedia of Type Strains, Phase IV (KMG-IV): sequencing the most valuable type-strain genomes for metagenomic binning, comparative biology and taxonomic classification.</title>
        <authorList>
            <person name="Goeker M."/>
        </authorList>
    </citation>
    <scope>NUCLEOTIDE SEQUENCE [LARGE SCALE GENOMIC DNA]</scope>
    <source>
        <strain evidence="4 5">DSM 24591</strain>
    </source>
</reference>
<dbReference type="InterPro" id="IPR036388">
    <property type="entry name" value="WH-like_DNA-bd_sf"/>
</dbReference>
<feature type="domain" description="DprA winged helix" evidence="3">
    <location>
        <begin position="315"/>
        <end position="373"/>
    </location>
</feature>